<dbReference type="PRINTS" id="PR00953">
    <property type="entry name" value="TYPE3IMRPROT"/>
</dbReference>
<keyword evidence="6 10" id="KW-1133">Transmembrane helix</keyword>
<dbReference type="PATRIC" id="fig|123899.6.peg.3446"/>
<evidence type="ECO:0000256" key="4">
    <source>
        <dbReference type="ARBA" id="ARBA00022475"/>
    </source>
</evidence>
<reference evidence="11 12" key="1">
    <citation type="submission" date="2016-04" db="EMBL/GenBank/DDBJ databases">
        <authorList>
            <consortium name="Pathogen Informatics"/>
        </authorList>
    </citation>
    <scope>NUCLEOTIDE SEQUENCE [LARGE SCALE GENOMIC DNA]</scope>
    <source>
        <strain evidence="11 12">H044680328</strain>
    </source>
</reference>
<evidence type="ECO:0000256" key="8">
    <source>
        <dbReference type="ARBA" id="ARBA00023143"/>
    </source>
</evidence>
<gene>
    <name evidence="11" type="primary">flaP_2</name>
    <name evidence="11" type="ORF">SAMEA3906487_03446</name>
</gene>
<evidence type="ECO:0000256" key="2">
    <source>
        <dbReference type="ARBA" id="ARBA00009772"/>
    </source>
</evidence>
<protein>
    <recommendedName>
        <fullName evidence="3 9">Flagellar biosynthetic protein FliR</fullName>
    </recommendedName>
</protein>
<comment type="subcellular location">
    <subcellularLocation>
        <location evidence="10">Cell membrane</location>
        <topology evidence="10">Multi-pass membrane protein</topology>
    </subcellularLocation>
    <subcellularLocation>
        <location evidence="10">Bacterial flagellum basal body</location>
    </subcellularLocation>
</comment>
<organism evidence="11 12">
    <name type="scientific">Bordetella trematum</name>
    <dbReference type="NCBI Taxonomy" id="123899"/>
    <lineage>
        <taxon>Bacteria</taxon>
        <taxon>Pseudomonadati</taxon>
        <taxon>Pseudomonadota</taxon>
        <taxon>Betaproteobacteria</taxon>
        <taxon>Burkholderiales</taxon>
        <taxon>Alcaligenaceae</taxon>
        <taxon>Bordetella</taxon>
    </lineage>
</organism>
<dbReference type="OrthoDB" id="9797790at2"/>
<feature type="transmembrane region" description="Helical" evidence="10">
    <location>
        <begin position="129"/>
        <end position="152"/>
    </location>
</feature>
<keyword evidence="11" id="KW-0969">Cilium</keyword>
<dbReference type="GeneID" id="56589317"/>
<dbReference type="GO" id="GO:0006605">
    <property type="term" value="P:protein targeting"/>
    <property type="evidence" value="ECO:0007669"/>
    <property type="project" value="UniProtKB-UniRule"/>
</dbReference>
<evidence type="ECO:0000256" key="3">
    <source>
        <dbReference type="ARBA" id="ARBA00021717"/>
    </source>
</evidence>
<accession>A0A157JP11</accession>
<comment type="similarity">
    <text evidence="2 10">Belongs to the FliR/MopE/SpaR family.</text>
</comment>
<keyword evidence="11" id="KW-0966">Cell projection</keyword>
<evidence type="ECO:0000313" key="11">
    <source>
        <dbReference type="EMBL" id="SAI72890.1"/>
    </source>
</evidence>
<keyword evidence="7 10" id="KW-0472">Membrane</keyword>
<dbReference type="PANTHER" id="PTHR30065">
    <property type="entry name" value="FLAGELLAR BIOSYNTHETIC PROTEIN FLIR"/>
    <property type="match status" value="1"/>
</dbReference>
<evidence type="ECO:0000256" key="6">
    <source>
        <dbReference type="ARBA" id="ARBA00022989"/>
    </source>
</evidence>
<dbReference type="NCBIfam" id="TIGR01400">
    <property type="entry name" value="fliR"/>
    <property type="match status" value="1"/>
</dbReference>
<dbReference type="KEGG" id="btrm:SAMEA390648703446"/>
<evidence type="ECO:0000256" key="5">
    <source>
        <dbReference type="ARBA" id="ARBA00022692"/>
    </source>
</evidence>
<dbReference type="STRING" id="123899.SAMEA3906487_03446"/>
<dbReference type="GO" id="GO:0005886">
    <property type="term" value="C:plasma membrane"/>
    <property type="evidence" value="ECO:0007669"/>
    <property type="project" value="UniProtKB-SubCell"/>
</dbReference>
<dbReference type="eggNOG" id="COG1684">
    <property type="taxonomic scope" value="Bacteria"/>
</dbReference>
<feature type="transmembrane region" description="Helical" evidence="10">
    <location>
        <begin position="44"/>
        <end position="61"/>
    </location>
</feature>
<dbReference type="Proteomes" id="UP000076825">
    <property type="component" value="Chromosome 1"/>
</dbReference>
<name>A0A157JP11_9BORD</name>
<keyword evidence="11" id="KW-0282">Flagellum</keyword>
<dbReference type="InterPro" id="IPR002010">
    <property type="entry name" value="T3SS_IM_R"/>
</dbReference>
<dbReference type="EMBL" id="LT546645">
    <property type="protein sequence ID" value="SAI72890.1"/>
    <property type="molecule type" value="Genomic_DNA"/>
</dbReference>
<keyword evidence="5 10" id="KW-0812">Transmembrane</keyword>
<keyword evidence="8 10" id="KW-0975">Bacterial flagellum</keyword>
<dbReference type="AlphaFoldDB" id="A0A157JP11"/>
<comment type="function">
    <text evidence="1 10">Role in flagellar biosynthesis.</text>
</comment>
<dbReference type="RefSeq" id="WP_063492314.1">
    <property type="nucleotide sequence ID" value="NZ_CP016340.1"/>
</dbReference>
<feature type="transmembrane region" description="Helical" evidence="10">
    <location>
        <begin position="172"/>
        <end position="200"/>
    </location>
</feature>
<evidence type="ECO:0000256" key="9">
    <source>
        <dbReference type="NCBIfam" id="TIGR01400"/>
    </source>
</evidence>
<evidence type="ECO:0000313" key="12">
    <source>
        <dbReference type="Proteomes" id="UP000076825"/>
    </source>
</evidence>
<dbReference type="GO" id="GO:0009425">
    <property type="term" value="C:bacterial-type flagellum basal body"/>
    <property type="evidence" value="ECO:0007669"/>
    <property type="project" value="UniProtKB-SubCell"/>
</dbReference>
<keyword evidence="4 10" id="KW-1003">Cell membrane</keyword>
<proteinExistence type="inferred from homology"/>
<evidence type="ECO:0000256" key="1">
    <source>
        <dbReference type="ARBA" id="ARBA00002578"/>
    </source>
</evidence>
<feature type="transmembrane region" description="Helical" evidence="10">
    <location>
        <begin position="73"/>
        <end position="93"/>
    </location>
</feature>
<dbReference type="Pfam" id="PF01311">
    <property type="entry name" value="Bac_export_1"/>
    <property type="match status" value="1"/>
</dbReference>
<evidence type="ECO:0000256" key="7">
    <source>
        <dbReference type="ARBA" id="ARBA00023136"/>
    </source>
</evidence>
<dbReference type="GO" id="GO:0044780">
    <property type="term" value="P:bacterial-type flagellum assembly"/>
    <property type="evidence" value="ECO:0007669"/>
    <property type="project" value="UniProtKB-UniRule"/>
</dbReference>
<sequence length="267" mass="28211">MLQVTIEQLNGWMAQFLWPFVRLLALVGTAPLFSESAIPIKVKIGLAFVLTAAIAPGLPALPPVPPSSYEGLLLLAQQVLIGVAMGFTMRLVFAAVQTAGEYIGLQMGLSFASFFDPATGSNTAVLSRLLNILAMLVFLALDGHLLVLAALVRSFDVLPLSPGVMHREGWGVLVQWGGVVFTSGLLLALPLICALLTINLAMGILNRAAPQLTVFAVGFPIMLIVGLLVLTAVLPHAAPFLEHLFQRGLHAMSEVANGFSSPASPGR</sequence>
<dbReference type="InterPro" id="IPR006303">
    <property type="entry name" value="FliR"/>
</dbReference>
<evidence type="ECO:0000256" key="10">
    <source>
        <dbReference type="RuleBase" id="RU362071"/>
    </source>
</evidence>
<dbReference type="PANTHER" id="PTHR30065:SF8">
    <property type="entry name" value="FLAGELLAR BIOSYNTHETIC PROTEIN FLIR"/>
    <property type="match status" value="1"/>
</dbReference>
<feature type="transmembrane region" description="Helical" evidence="10">
    <location>
        <begin position="212"/>
        <end position="234"/>
    </location>
</feature>
<keyword evidence="12" id="KW-1185">Reference proteome</keyword>
<feature type="transmembrane region" description="Helical" evidence="10">
    <location>
        <begin position="12"/>
        <end position="32"/>
    </location>
</feature>